<accession>A0ABQ9E448</accession>
<dbReference type="PANTHER" id="PTHR43569">
    <property type="entry name" value="AMIDOHYDROLASE"/>
    <property type="match status" value="1"/>
</dbReference>
<organism evidence="1 2">
    <name type="scientific">Tegillarca granosa</name>
    <name type="common">Malaysian cockle</name>
    <name type="synonym">Anadara granosa</name>
    <dbReference type="NCBI Taxonomy" id="220873"/>
    <lineage>
        <taxon>Eukaryota</taxon>
        <taxon>Metazoa</taxon>
        <taxon>Spiralia</taxon>
        <taxon>Lophotrochozoa</taxon>
        <taxon>Mollusca</taxon>
        <taxon>Bivalvia</taxon>
        <taxon>Autobranchia</taxon>
        <taxon>Pteriomorphia</taxon>
        <taxon>Arcoida</taxon>
        <taxon>Arcoidea</taxon>
        <taxon>Arcidae</taxon>
        <taxon>Tegillarca</taxon>
    </lineage>
</organism>
<sequence>MEKNISAHVHVIRDRDISRDCKMTGFVDSHFHIWDLKKFHYDWPTENEAAIFKNITLDELLKEVTSANKVKYGVFVQCLNDKPEEAKWVMQLAESTDFIKGVVAGVALNNPNLSEVLDDLQKNPLFKGLRHILDFEDENWLTREDVHKGFKVLEDRGLTFDLLLR</sequence>
<proteinExistence type="predicted"/>
<dbReference type="EMBL" id="JARBDR010000919">
    <property type="protein sequence ID" value="KAJ8300186.1"/>
    <property type="molecule type" value="Genomic_DNA"/>
</dbReference>
<reference evidence="1 2" key="1">
    <citation type="submission" date="2022-12" db="EMBL/GenBank/DDBJ databases">
        <title>Chromosome-level genome of Tegillarca granosa.</title>
        <authorList>
            <person name="Kim J."/>
        </authorList>
    </citation>
    <scope>NUCLEOTIDE SEQUENCE [LARGE SCALE GENOMIC DNA]</scope>
    <source>
        <strain evidence="1">Teg-2019</strain>
        <tissue evidence="1">Adductor muscle</tissue>
    </source>
</reference>
<protein>
    <recommendedName>
        <fullName evidence="3">Amidohydrolase</fullName>
    </recommendedName>
</protein>
<evidence type="ECO:0008006" key="3">
    <source>
        <dbReference type="Google" id="ProtNLM"/>
    </source>
</evidence>
<comment type="caution">
    <text evidence="1">The sequence shown here is derived from an EMBL/GenBank/DDBJ whole genome shotgun (WGS) entry which is preliminary data.</text>
</comment>
<dbReference type="Gene3D" id="3.20.20.140">
    <property type="entry name" value="Metal-dependent hydrolases"/>
    <property type="match status" value="1"/>
</dbReference>
<dbReference type="Proteomes" id="UP001217089">
    <property type="component" value="Unassembled WGS sequence"/>
</dbReference>
<name>A0ABQ9E448_TEGGR</name>
<evidence type="ECO:0000313" key="2">
    <source>
        <dbReference type="Proteomes" id="UP001217089"/>
    </source>
</evidence>
<evidence type="ECO:0000313" key="1">
    <source>
        <dbReference type="EMBL" id="KAJ8300186.1"/>
    </source>
</evidence>
<keyword evidence="2" id="KW-1185">Reference proteome</keyword>
<dbReference type="PANTHER" id="PTHR43569:SF2">
    <property type="entry name" value="AMIDOHYDROLASE-RELATED DOMAIN-CONTAINING PROTEIN"/>
    <property type="match status" value="1"/>
</dbReference>
<dbReference type="InterPro" id="IPR052350">
    <property type="entry name" value="Metallo-dep_Lactonases"/>
</dbReference>
<gene>
    <name evidence="1" type="ORF">KUTeg_021705</name>
</gene>
<dbReference type="InterPro" id="IPR032466">
    <property type="entry name" value="Metal_Hydrolase"/>
</dbReference>
<dbReference type="SUPFAM" id="SSF51556">
    <property type="entry name" value="Metallo-dependent hydrolases"/>
    <property type="match status" value="1"/>
</dbReference>